<feature type="compositionally biased region" description="Polar residues" evidence="1">
    <location>
        <begin position="44"/>
        <end position="53"/>
    </location>
</feature>
<reference evidence="3" key="2">
    <citation type="submission" date="2015-01" db="EMBL/GenBank/DDBJ databases">
        <title>Evolutionary Origins and Diversification of the Mycorrhizal Mutualists.</title>
        <authorList>
            <consortium name="DOE Joint Genome Institute"/>
            <consortium name="Mycorrhizal Genomics Consortium"/>
            <person name="Kohler A."/>
            <person name="Kuo A."/>
            <person name="Nagy L.G."/>
            <person name="Floudas D."/>
            <person name="Copeland A."/>
            <person name="Barry K.W."/>
            <person name="Cichocki N."/>
            <person name="Veneault-Fourrey C."/>
            <person name="LaButti K."/>
            <person name="Lindquist E.A."/>
            <person name="Lipzen A."/>
            <person name="Lundell T."/>
            <person name="Morin E."/>
            <person name="Murat C."/>
            <person name="Riley R."/>
            <person name="Ohm R."/>
            <person name="Sun H."/>
            <person name="Tunlid A."/>
            <person name="Henrissat B."/>
            <person name="Grigoriev I.V."/>
            <person name="Hibbett D.S."/>
            <person name="Martin F."/>
        </authorList>
    </citation>
    <scope>NUCLEOTIDE SEQUENCE [LARGE SCALE GENOMIC DNA]</scope>
    <source>
        <strain evidence="3">MUT 4182</strain>
    </source>
</reference>
<gene>
    <name evidence="2" type="ORF">M407DRAFT_21753</name>
</gene>
<reference evidence="2 3" key="1">
    <citation type="submission" date="2014-04" db="EMBL/GenBank/DDBJ databases">
        <authorList>
            <consortium name="DOE Joint Genome Institute"/>
            <person name="Kuo A."/>
            <person name="Girlanda M."/>
            <person name="Perotto S."/>
            <person name="Kohler A."/>
            <person name="Nagy L.G."/>
            <person name="Floudas D."/>
            <person name="Copeland A."/>
            <person name="Barry K.W."/>
            <person name="Cichocki N."/>
            <person name="Veneault-Fourrey C."/>
            <person name="LaButti K."/>
            <person name="Lindquist E.A."/>
            <person name="Lipzen A."/>
            <person name="Lundell T."/>
            <person name="Morin E."/>
            <person name="Murat C."/>
            <person name="Sun H."/>
            <person name="Tunlid A."/>
            <person name="Henrissat B."/>
            <person name="Grigoriev I.V."/>
            <person name="Hibbett D.S."/>
            <person name="Martin F."/>
            <person name="Nordberg H.P."/>
            <person name="Cantor M.N."/>
            <person name="Hua S.X."/>
        </authorList>
    </citation>
    <scope>NUCLEOTIDE SEQUENCE [LARGE SCALE GENOMIC DNA]</scope>
    <source>
        <strain evidence="2 3">MUT 4182</strain>
    </source>
</reference>
<feature type="compositionally biased region" description="Low complexity" evidence="1">
    <location>
        <begin position="145"/>
        <end position="161"/>
    </location>
</feature>
<dbReference type="Proteomes" id="UP000054248">
    <property type="component" value="Unassembled WGS sequence"/>
</dbReference>
<accession>A0A0C3QPE4</accession>
<dbReference type="OrthoDB" id="3324796at2759"/>
<sequence>MQRTNARESTQTIWDWECLGCQRGASAAEPIELDDEEIDELLPTSSSRQTISIDLTADVEEESVAQEAKNTQTPDREPSNRLSITTEDTDVGAFVTSLASSRSPHPREDAASSAAKVLRRMSIDEDRQVLSGGEVEPQYASQLGPSSSRAAARTTPSLRPPSDFAANLTTHSYSQRPNYHVHPRSSDLPRSFPIQENWEKDDVQEKGQPYPRLPQFFDFAPEFPSGDGGTRNSDSNRADGNPWRAFKRKARRTDPDLTGCEVIFMARARRKGLINSFNDMVSRD</sequence>
<evidence type="ECO:0000256" key="1">
    <source>
        <dbReference type="SAM" id="MobiDB-lite"/>
    </source>
</evidence>
<organism evidence="2 3">
    <name type="scientific">Tulasnella calospora MUT 4182</name>
    <dbReference type="NCBI Taxonomy" id="1051891"/>
    <lineage>
        <taxon>Eukaryota</taxon>
        <taxon>Fungi</taxon>
        <taxon>Dikarya</taxon>
        <taxon>Basidiomycota</taxon>
        <taxon>Agaricomycotina</taxon>
        <taxon>Agaricomycetes</taxon>
        <taxon>Cantharellales</taxon>
        <taxon>Tulasnellaceae</taxon>
        <taxon>Tulasnella</taxon>
    </lineage>
</organism>
<protein>
    <submittedName>
        <fullName evidence="2">Uncharacterized protein</fullName>
    </submittedName>
</protein>
<keyword evidence="3" id="KW-1185">Reference proteome</keyword>
<evidence type="ECO:0000313" key="3">
    <source>
        <dbReference type="Proteomes" id="UP000054248"/>
    </source>
</evidence>
<dbReference type="HOGENOM" id="CLU_980691_0_0_1"/>
<dbReference type="AlphaFoldDB" id="A0A0C3QPE4"/>
<feature type="region of interest" description="Disordered" evidence="1">
    <location>
        <begin position="43"/>
        <end position="250"/>
    </location>
</feature>
<dbReference type="EMBL" id="KN822986">
    <property type="protein sequence ID" value="KIO29184.1"/>
    <property type="molecule type" value="Genomic_DNA"/>
</dbReference>
<proteinExistence type="predicted"/>
<evidence type="ECO:0000313" key="2">
    <source>
        <dbReference type="EMBL" id="KIO29184.1"/>
    </source>
</evidence>
<feature type="compositionally biased region" description="Polar residues" evidence="1">
    <location>
        <begin position="167"/>
        <end position="177"/>
    </location>
</feature>
<name>A0A0C3QPE4_9AGAM</name>